<organism evidence="1 2">
    <name type="scientific">Kickxella alabastrina</name>
    <dbReference type="NCBI Taxonomy" id="61397"/>
    <lineage>
        <taxon>Eukaryota</taxon>
        <taxon>Fungi</taxon>
        <taxon>Fungi incertae sedis</taxon>
        <taxon>Zoopagomycota</taxon>
        <taxon>Kickxellomycotina</taxon>
        <taxon>Kickxellomycetes</taxon>
        <taxon>Kickxellales</taxon>
        <taxon>Kickxellaceae</taxon>
        <taxon>Kickxella</taxon>
    </lineage>
</organism>
<dbReference type="Proteomes" id="UP001150581">
    <property type="component" value="Unassembled WGS sequence"/>
</dbReference>
<reference evidence="1" key="1">
    <citation type="submission" date="2022-07" db="EMBL/GenBank/DDBJ databases">
        <title>Phylogenomic reconstructions and comparative analyses of Kickxellomycotina fungi.</title>
        <authorList>
            <person name="Reynolds N.K."/>
            <person name="Stajich J.E."/>
            <person name="Barry K."/>
            <person name="Grigoriev I.V."/>
            <person name="Crous P."/>
            <person name="Smith M.E."/>
        </authorList>
    </citation>
    <scope>NUCLEOTIDE SEQUENCE</scope>
    <source>
        <strain evidence="1">Benny 63K</strain>
    </source>
</reference>
<name>A0ACC1IW35_9FUNG</name>
<dbReference type="EMBL" id="JANBPG010000009">
    <property type="protein sequence ID" value="KAJ1901962.1"/>
    <property type="molecule type" value="Genomic_DNA"/>
</dbReference>
<keyword evidence="2" id="KW-1185">Reference proteome</keyword>
<gene>
    <name evidence="1" type="ORF">LPJ66_000358</name>
</gene>
<sequence>MEFKIERPQDQKTQELVDLALAARNNSYSPYSKFRVGAAIRTTDGKIFQGCNIESCSYAPTICAERVAISNAVAAGHKQFDTIAISSDLKEEFITPCGVCRQFMREFSKDLVILMVRPDGTFSRTDLTVLLPGSFGPESLEMPR</sequence>
<evidence type="ECO:0000313" key="1">
    <source>
        <dbReference type="EMBL" id="KAJ1901962.1"/>
    </source>
</evidence>
<protein>
    <submittedName>
        <fullName evidence="1">Uncharacterized protein</fullName>
    </submittedName>
</protein>
<accession>A0ACC1IW35</accession>
<proteinExistence type="predicted"/>
<evidence type="ECO:0000313" key="2">
    <source>
        <dbReference type="Proteomes" id="UP001150581"/>
    </source>
</evidence>
<comment type="caution">
    <text evidence="1">The sequence shown here is derived from an EMBL/GenBank/DDBJ whole genome shotgun (WGS) entry which is preliminary data.</text>
</comment>